<keyword evidence="9 10" id="KW-0413">Isomerase</keyword>
<evidence type="ECO:0000256" key="3">
    <source>
        <dbReference type="ARBA" id="ARBA00004947"/>
    </source>
</evidence>
<comment type="pathway">
    <text evidence="3 10">Carbohydrate metabolism; galactose metabolism.</text>
</comment>
<comment type="cofactor">
    <cofactor evidence="2 10">
        <name>NAD(+)</name>
        <dbReference type="ChEBI" id="CHEBI:57540"/>
    </cofactor>
</comment>
<dbReference type="InterPro" id="IPR001509">
    <property type="entry name" value="Epimerase_deHydtase"/>
</dbReference>
<dbReference type="EC" id="5.1.3.2" evidence="5 10"/>
<evidence type="ECO:0000313" key="12">
    <source>
        <dbReference type="EMBL" id="NHM13440.1"/>
    </source>
</evidence>
<evidence type="ECO:0000313" key="14">
    <source>
        <dbReference type="Proteomes" id="UP000636394"/>
    </source>
</evidence>
<evidence type="ECO:0000256" key="7">
    <source>
        <dbReference type="ARBA" id="ARBA00023027"/>
    </source>
</evidence>
<dbReference type="Gene3D" id="3.40.50.720">
    <property type="entry name" value="NAD(P)-binding Rossmann-like Domain"/>
    <property type="match status" value="1"/>
</dbReference>
<evidence type="ECO:0000313" key="15">
    <source>
        <dbReference type="Proteomes" id="UP000671910"/>
    </source>
</evidence>
<evidence type="ECO:0000256" key="10">
    <source>
        <dbReference type="RuleBase" id="RU366046"/>
    </source>
</evidence>
<dbReference type="EMBL" id="WPCR01000001">
    <property type="protein sequence ID" value="NHM13440.1"/>
    <property type="molecule type" value="Genomic_DNA"/>
</dbReference>
<keyword evidence="10" id="KW-0119">Carbohydrate metabolism</keyword>
<evidence type="ECO:0000256" key="8">
    <source>
        <dbReference type="ARBA" id="ARBA00023144"/>
    </source>
</evidence>
<dbReference type="RefSeq" id="WP_166338272.1">
    <property type="nucleotide sequence ID" value="NZ_CP072829.1"/>
</dbReference>
<dbReference type="Pfam" id="PF01370">
    <property type="entry name" value="Epimerase"/>
    <property type="match status" value="1"/>
</dbReference>
<gene>
    <name evidence="13" type="primary">galE</name>
    <name evidence="12" type="ORF">GMI68_01425</name>
    <name evidence="13" type="ORF">J7S26_00675</name>
</gene>
<proteinExistence type="inferred from homology"/>
<evidence type="ECO:0000256" key="2">
    <source>
        <dbReference type="ARBA" id="ARBA00001911"/>
    </source>
</evidence>
<protein>
    <recommendedName>
        <fullName evidence="6 10">UDP-glucose 4-epimerase</fullName>
        <ecNumber evidence="5 10">5.1.3.2</ecNumber>
    </recommendedName>
</protein>
<feature type="domain" description="NAD-dependent epimerase/dehydratase" evidence="11">
    <location>
        <begin position="15"/>
        <end position="266"/>
    </location>
</feature>
<dbReference type="InterPro" id="IPR005886">
    <property type="entry name" value="UDP_G4E"/>
</dbReference>
<dbReference type="InterPro" id="IPR036291">
    <property type="entry name" value="NAD(P)-bd_dom_sf"/>
</dbReference>
<dbReference type="GO" id="GO:0005829">
    <property type="term" value="C:cytosol"/>
    <property type="evidence" value="ECO:0007669"/>
    <property type="project" value="TreeGrafter"/>
</dbReference>
<evidence type="ECO:0000256" key="6">
    <source>
        <dbReference type="ARBA" id="ARBA00018569"/>
    </source>
</evidence>
<keyword evidence="7 10" id="KW-0520">NAD</keyword>
<accession>A0A9E6MQD5</accession>
<reference evidence="12 14" key="1">
    <citation type="submission" date="2019-11" db="EMBL/GenBank/DDBJ databases">
        <title>Eggerthellaceae novel genus isolated from the rectal contents of marmort.</title>
        <authorList>
            <person name="Zhang G."/>
        </authorList>
    </citation>
    <scope>NUCLEOTIDE SEQUENCE [LARGE SCALE GENOMIC DNA]</scope>
    <source>
        <strain evidence="12">Zg-886</strain>
        <strain evidence="14">zg-886</strain>
    </source>
</reference>
<comment type="catalytic activity">
    <reaction evidence="1 10">
        <text>UDP-alpha-D-glucose = UDP-alpha-D-galactose</text>
        <dbReference type="Rhea" id="RHEA:22168"/>
        <dbReference type="ChEBI" id="CHEBI:58885"/>
        <dbReference type="ChEBI" id="CHEBI:66914"/>
        <dbReference type="EC" id="5.1.3.2"/>
    </reaction>
</comment>
<dbReference type="CDD" id="cd05247">
    <property type="entry name" value="UDP_G4E_1_SDR_e"/>
    <property type="match status" value="1"/>
</dbReference>
<evidence type="ECO:0000256" key="9">
    <source>
        <dbReference type="ARBA" id="ARBA00023235"/>
    </source>
</evidence>
<evidence type="ECO:0000259" key="11">
    <source>
        <dbReference type="Pfam" id="PF01370"/>
    </source>
</evidence>
<dbReference type="SUPFAM" id="SSF51735">
    <property type="entry name" value="NAD(P)-binding Rossmann-fold domains"/>
    <property type="match status" value="1"/>
</dbReference>
<name>A0A9E6MQD5_9ACTN</name>
<dbReference type="Proteomes" id="UP000636394">
    <property type="component" value="Unassembled WGS sequence"/>
</dbReference>
<comment type="similarity">
    <text evidence="4 10">Belongs to the NAD(P)-dependent epimerase/dehydratase family.</text>
</comment>
<evidence type="ECO:0000256" key="1">
    <source>
        <dbReference type="ARBA" id="ARBA00000083"/>
    </source>
</evidence>
<dbReference type="PANTHER" id="PTHR43725">
    <property type="entry name" value="UDP-GLUCOSE 4-EPIMERASE"/>
    <property type="match status" value="1"/>
</dbReference>
<dbReference type="GO" id="GO:0006012">
    <property type="term" value="P:galactose metabolic process"/>
    <property type="evidence" value="ECO:0007669"/>
    <property type="project" value="UniProtKB-KW"/>
</dbReference>
<dbReference type="EMBL" id="CP072829">
    <property type="protein sequence ID" value="QTU84483.1"/>
    <property type="molecule type" value="Genomic_DNA"/>
</dbReference>
<keyword evidence="8" id="KW-0299">Galactose metabolism</keyword>
<dbReference type="AlphaFoldDB" id="A0A9E6MQD5"/>
<dbReference type="NCBIfam" id="TIGR01179">
    <property type="entry name" value="galE"/>
    <property type="match status" value="1"/>
</dbReference>
<reference evidence="13" key="2">
    <citation type="submission" date="2021-04" db="EMBL/GenBank/DDBJ databases">
        <title>Novel species in family Eggerthellaceae.</title>
        <authorList>
            <person name="Zhang G."/>
        </authorList>
    </citation>
    <scope>NUCLEOTIDE SEQUENCE</scope>
    <source>
        <strain evidence="13">Zg-886</strain>
    </source>
</reference>
<comment type="subunit">
    <text evidence="10">Homodimer.</text>
</comment>
<dbReference type="Gene3D" id="3.90.25.10">
    <property type="entry name" value="UDP-galactose 4-epimerase, domain 1"/>
    <property type="match status" value="1"/>
</dbReference>
<sequence>MANKSLAKNADDLSILVTGGAGFIGSHTVVELLGRGYSVVIVDDLSNSSEKAVDRVRTIADLSADDPRLVFYQADINDRAALGAIFDAHDVDAVIHFAGFKAVGESVQKPLEYYANNIGGTLVLADVARSHGVKNLVFSSSATVYGEPEFIPITEDCPKHDATNPYGWTKSMLEQILTDLYVGDNEWNIVLLRYFNPIGAHESGLIGEDPKGIPNNLLPYVAQVAVGKLPAVGVFGDDYDTPDGTGVRDYIHVVDLARGHVAALDWMGGRVGDGKARGLGSIAGEPDADGTRRGVGIFNLGTGTGSSVLDVIHAFEAACGHEIPYKVKPRRAGDIATNYAACDKAREELGWVAEYDLARMCADGWRWQSNNPNGYKA</sequence>
<dbReference type="Proteomes" id="UP000671910">
    <property type="component" value="Chromosome"/>
</dbReference>
<evidence type="ECO:0000256" key="5">
    <source>
        <dbReference type="ARBA" id="ARBA00013189"/>
    </source>
</evidence>
<dbReference type="PANTHER" id="PTHR43725:SF47">
    <property type="entry name" value="UDP-GLUCOSE 4-EPIMERASE"/>
    <property type="match status" value="1"/>
</dbReference>
<evidence type="ECO:0000313" key="13">
    <source>
        <dbReference type="EMBL" id="QTU84483.1"/>
    </source>
</evidence>
<organism evidence="13 15">
    <name type="scientific">Xiamenia xianingshaonis</name>
    <dbReference type="NCBI Taxonomy" id="2682776"/>
    <lineage>
        <taxon>Bacteria</taxon>
        <taxon>Bacillati</taxon>
        <taxon>Actinomycetota</taxon>
        <taxon>Coriobacteriia</taxon>
        <taxon>Eggerthellales</taxon>
        <taxon>Eggerthellaceae</taxon>
        <taxon>Xiamenia</taxon>
    </lineage>
</organism>
<keyword evidence="14" id="KW-1185">Reference proteome</keyword>
<dbReference type="GO" id="GO:0003978">
    <property type="term" value="F:UDP-glucose 4-epimerase activity"/>
    <property type="evidence" value="ECO:0007669"/>
    <property type="project" value="UniProtKB-UniRule"/>
</dbReference>
<evidence type="ECO:0000256" key="4">
    <source>
        <dbReference type="ARBA" id="ARBA00007637"/>
    </source>
</evidence>
<dbReference type="KEGG" id="ebz:J7S26_00675"/>